<dbReference type="EMBL" id="NMPR01000189">
    <property type="protein sequence ID" value="KAA8628358.1"/>
    <property type="molecule type" value="Genomic_DNA"/>
</dbReference>
<feature type="domain" description="Amidase" evidence="1">
    <location>
        <begin position="222"/>
        <end position="388"/>
    </location>
</feature>
<sequence length="646" mass="72096">MQKFICMLPWKQGRGRSENSAAERVDDFTSCSEYGTTFKVGAASYVIAATPCRSLPTSRFDKIKRKPTRRGLATVFVVPASGKDVRAIVNLSWLVQALEDYETVDDVFDRSFLATVVFNGGGKRKPKITPAAKQYLTKLGTRDVVLCSGVADLPPGPYYITGHQLRDVWKLEDDTYGTSMVAVAPKSESFEPFQPLPWIDSSHQFPSFALPSRIKTGTGHEPQSKSLAGWRILVKDNINLQGTKTSQGNKAYYDTYGPCTKNAPCIQKLVDKGAVIVGKTKMNSFANWEEPIEYVDYQAPWNPRGDGYQSMGGSSSGSAAAVAAYDWLDIAIGTDTWGSVTRPALWCGCFGLRPTQGAVCGDGIDPFCKEWDTAGLLGRDLQRCIEFAAQWLDVGKMETEPKPFTSIIFASDFWSIIDARQVKTAREFASKMGSILGVDFVDVSFEATWAASPPLEARGLSLTEFINGAATAQCYDAYHSCEDFRERYRKKFGRTPYVSPRNQDMWEFAKKITREERDLGFRKTDVYRKWFNNTILKGKHSNALVMMPLESMGPRYRDEVPTFRRPPQGGINALGLAPVMRSPVLAVPIDEISYDSRVSSQEEKLPFVVAFMARQRYDLALMEETRKVLEKTGKATVLKTGRNMYK</sequence>
<protein>
    <recommendedName>
        <fullName evidence="5">Amidase domain-containing protein</fullName>
    </recommendedName>
</protein>
<dbReference type="PANTHER" id="PTHR46310">
    <property type="entry name" value="AMIDASE 1"/>
    <property type="match status" value="1"/>
</dbReference>
<evidence type="ECO:0000313" key="4">
    <source>
        <dbReference type="Proteomes" id="UP000433876"/>
    </source>
</evidence>
<dbReference type="InterPro" id="IPR036928">
    <property type="entry name" value="AS_sf"/>
</dbReference>
<accession>A0A8S8ZGT9</accession>
<reference evidence="3 4" key="1">
    <citation type="submission" date="2017-07" db="EMBL/GenBank/DDBJ databases">
        <title>Genome sequence of the Sordaria macrospora wild type strain R19027.</title>
        <authorList>
            <person name="Nowrousian M."/>
            <person name="Teichert I."/>
            <person name="Kueck U."/>
        </authorList>
    </citation>
    <scope>NUCLEOTIDE SEQUENCE [LARGE SCALE GENOMIC DNA]</scope>
    <source>
        <strain evidence="3 4">R19027</strain>
        <tissue evidence="3">Mycelium</tissue>
    </source>
</reference>
<feature type="domain" description="Scytalone dehydratase-like protein Arp1 N-terminal" evidence="2">
    <location>
        <begin position="88"/>
        <end position="159"/>
    </location>
</feature>
<dbReference type="InterPro" id="IPR058329">
    <property type="entry name" value="Arp1_N"/>
</dbReference>
<dbReference type="Pfam" id="PF26053">
    <property type="entry name" value="DUF8016"/>
    <property type="match status" value="1"/>
</dbReference>
<dbReference type="Pfam" id="PF01425">
    <property type="entry name" value="Amidase"/>
    <property type="match status" value="1"/>
</dbReference>
<dbReference type="VEuPathDB" id="FungiDB:SMAC_08859"/>
<comment type="caution">
    <text evidence="3">The sequence shown here is derived from an EMBL/GenBank/DDBJ whole genome shotgun (WGS) entry which is preliminary data.</text>
</comment>
<evidence type="ECO:0000313" key="3">
    <source>
        <dbReference type="EMBL" id="KAA8628358.1"/>
    </source>
</evidence>
<dbReference type="AlphaFoldDB" id="A0A8S8ZGT9"/>
<dbReference type="Gene3D" id="3.90.1300.10">
    <property type="entry name" value="Amidase signature (AS) domain"/>
    <property type="match status" value="1"/>
</dbReference>
<gene>
    <name evidence="3" type="ORF">SMACR_08859</name>
</gene>
<dbReference type="InterPro" id="IPR023631">
    <property type="entry name" value="Amidase_dom"/>
</dbReference>
<dbReference type="PANTHER" id="PTHR46310:SF7">
    <property type="entry name" value="AMIDASE 1"/>
    <property type="match status" value="1"/>
</dbReference>
<dbReference type="SUPFAM" id="SSF75304">
    <property type="entry name" value="Amidase signature (AS) enzymes"/>
    <property type="match status" value="1"/>
</dbReference>
<evidence type="ECO:0000259" key="1">
    <source>
        <dbReference type="Pfam" id="PF01425"/>
    </source>
</evidence>
<name>A0A8S8ZGT9_SORMA</name>
<proteinExistence type="predicted"/>
<evidence type="ECO:0008006" key="5">
    <source>
        <dbReference type="Google" id="ProtNLM"/>
    </source>
</evidence>
<dbReference type="Proteomes" id="UP000433876">
    <property type="component" value="Unassembled WGS sequence"/>
</dbReference>
<evidence type="ECO:0000259" key="2">
    <source>
        <dbReference type="Pfam" id="PF26053"/>
    </source>
</evidence>
<organism evidence="3 4">
    <name type="scientific">Sordaria macrospora</name>
    <dbReference type="NCBI Taxonomy" id="5147"/>
    <lineage>
        <taxon>Eukaryota</taxon>
        <taxon>Fungi</taxon>
        <taxon>Dikarya</taxon>
        <taxon>Ascomycota</taxon>
        <taxon>Pezizomycotina</taxon>
        <taxon>Sordariomycetes</taxon>
        <taxon>Sordariomycetidae</taxon>
        <taxon>Sordariales</taxon>
        <taxon>Sordariaceae</taxon>
        <taxon>Sordaria</taxon>
    </lineage>
</organism>